<dbReference type="EMBL" id="QGHA01000018">
    <property type="protein sequence ID" value="PWK67647.1"/>
    <property type="molecule type" value="Genomic_DNA"/>
</dbReference>
<dbReference type="Proteomes" id="UP000245678">
    <property type="component" value="Unassembled WGS sequence"/>
</dbReference>
<evidence type="ECO:0000313" key="1">
    <source>
        <dbReference type="EMBL" id="PWK67647.1"/>
    </source>
</evidence>
<reference evidence="1 2" key="1">
    <citation type="submission" date="2018-05" db="EMBL/GenBank/DDBJ databases">
        <title>Genomic Encyclopedia of Archaeal and Bacterial Type Strains, Phase II (KMG-II): from individual species to whole genera.</title>
        <authorList>
            <person name="Goeker M."/>
        </authorList>
    </citation>
    <scope>NUCLEOTIDE SEQUENCE [LARGE SCALE GENOMIC DNA]</scope>
    <source>
        <strain evidence="1 2">DSM 19975</strain>
    </source>
</reference>
<name>A0A316GW32_9SPHI</name>
<dbReference type="RefSeq" id="WP_109610652.1">
    <property type="nucleotide sequence ID" value="NZ_QGHA01000018.1"/>
</dbReference>
<proteinExistence type="predicted"/>
<gene>
    <name evidence="1" type="ORF">LX99_04867</name>
</gene>
<evidence type="ECO:0000313" key="2">
    <source>
        <dbReference type="Proteomes" id="UP000245678"/>
    </source>
</evidence>
<organism evidence="1 2">
    <name type="scientific">Mucilaginibacter oryzae</name>
    <dbReference type="NCBI Taxonomy" id="468058"/>
    <lineage>
        <taxon>Bacteria</taxon>
        <taxon>Pseudomonadati</taxon>
        <taxon>Bacteroidota</taxon>
        <taxon>Sphingobacteriia</taxon>
        <taxon>Sphingobacteriales</taxon>
        <taxon>Sphingobacteriaceae</taxon>
        <taxon>Mucilaginibacter</taxon>
    </lineage>
</organism>
<keyword evidence="2" id="KW-1185">Reference proteome</keyword>
<protein>
    <submittedName>
        <fullName evidence="1">Uncharacterized protein</fullName>
    </submittedName>
</protein>
<dbReference type="AlphaFoldDB" id="A0A316GW32"/>
<comment type="caution">
    <text evidence="1">The sequence shown here is derived from an EMBL/GenBank/DDBJ whole genome shotgun (WGS) entry which is preliminary data.</text>
</comment>
<sequence length="313" mass="35045">MKQEMQISQISPDQVGEFISESFYQELTENFQQKFPTEVRSVMLSRAAVETVLSGDNVSGIKFMNGLVDANDPSSRILVLIPCNYTVTATLPNSIINQQGFMTNTGEVISLERTWQVLFNHVLNYKKLDPEAGYTLINRGSFFGRVRLTETLSAVDCDKFVYHFGFIIEENLPYKPVIQPANGIKMYTEQAMPCPGTSGCPAVTTSNDPCALTRITTKMLGTEAASQLNVLRSFRDKILTEHFSGAEVEKYYTISASLLEGIDKVADKDAVFKDLYHKYIATSINAINQNDEATAFALFQEAMQHLTKTYLFQ</sequence>
<accession>A0A316GW32</accession>